<dbReference type="Pfam" id="PF13310">
    <property type="entry name" value="Virulence_RhuM"/>
    <property type="match status" value="1"/>
</dbReference>
<proteinExistence type="predicted"/>
<evidence type="ECO:0000313" key="1">
    <source>
        <dbReference type="EMBL" id="VEU81203.1"/>
    </source>
</evidence>
<dbReference type="KEGG" id="aaxa:NCTC10138_01601"/>
<name>A0A449BFH2_HAPAX</name>
<gene>
    <name evidence="1" type="ORF">NCTC10138_01601</name>
</gene>
<dbReference type="AlphaFoldDB" id="A0A449BFH2"/>
<keyword evidence="2" id="KW-1185">Reference proteome</keyword>
<dbReference type="PANTHER" id="PTHR35810:SF1">
    <property type="entry name" value="CYTOPLASMIC PROTEIN"/>
    <property type="match status" value="1"/>
</dbReference>
<dbReference type="OrthoDB" id="9802752at2"/>
<protein>
    <submittedName>
        <fullName evidence="1">Virulence protein</fullName>
    </submittedName>
</protein>
<dbReference type="EMBL" id="LR215048">
    <property type="protein sequence ID" value="VEU81203.1"/>
    <property type="molecule type" value="Genomic_DNA"/>
</dbReference>
<dbReference type="RefSeq" id="WP_052589746.1">
    <property type="nucleotide sequence ID" value="NZ_LR215048.1"/>
</dbReference>
<dbReference type="Proteomes" id="UP000289841">
    <property type="component" value="Chromosome"/>
</dbReference>
<dbReference type="InterPro" id="IPR011204">
    <property type="entry name" value="Virulence_RhuM-like"/>
</dbReference>
<sequence>MNVKKDIIIFKDDTLEIEVNISPSEDTVWLTQEQISTLFNKNKSTISRHIKNIFDSGELNKNESVVKNATELSITDYRTGEIQNAKREIEYYNLDVIISVGYRVNSIRGIAFRKWANNILKEYMYKGFVVDQERLISNDKNYKSFATTVKLISDLVDRKKLSADESIGLLKVISKYAYAMDTLDKYDHQTLTITNITNDDKHIKLEYEEAIKEIKKMQDYGKS</sequence>
<reference evidence="1 2" key="1">
    <citation type="submission" date="2019-01" db="EMBL/GenBank/DDBJ databases">
        <authorList>
            <consortium name="Pathogen Informatics"/>
        </authorList>
    </citation>
    <scope>NUCLEOTIDE SEQUENCE [LARGE SCALE GENOMIC DNA]</scope>
    <source>
        <strain evidence="1 2">NCTC10138</strain>
    </source>
</reference>
<organism evidence="1 2">
    <name type="scientific">Haploplasma axanthum</name>
    <name type="common">Acholeplasma axanthum</name>
    <dbReference type="NCBI Taxonomy" id="29552"/>
    <lineage>
        <taxon>Bacteria</taxon>
        <taxon>Bacillati</taxon>
        <taxon>Mycoplasmatota</taxon>
        <taxon>Mollicutes</taxon>
        <taxon>Acholeplasmatales</taxon>
        <taxon>Acholeplasmataceae</taxon>
        <taxon>Haploplasma</taxon>
    </lineage>
</organism>
<evidence type="ECO:0000313" key="2">
    <source>
        <dbReference type="Proteomes" id="UP000289841"/>
    </source>
</evidence>
<dbReference type="PANTHER" id="PTHR35810">
    <property type="entry name" value="CYTOPLASMIC PROTEIN-RELATED"/>
    <property type="match status" value="1"/>
</dbReference>
<dbReference type="STRING" id="1278311.GCA_000428705_00576"/>
<accession>A0A449BFH2</accession>